<name>A0ACC1HFP2_9FUNG</name>
<gene>
    <name evidence="1" type="ORF">EV182_004297</name>
</gene>
<keyword evidence="2" id="KW-1185">Reference proteome</keyword>
<proteinExistence type="predicted"/>
<comment type="caution">
    <text evidence="1">The sequence shown here is derived from an EMBL/GenBank/DDBJ whole genome shotgun (WGS) entry which is preliminary data.</text>
</comment>
<reference evidence="1" key="1">
    <citation type="submission" date="2022-06" db="EMBL/GenBank/DDBJ databases">
        <title>Phylogenomic reconstructions and comparative analyses of Kickxellomycotina fungi.</title>
        <authorList>
            <person name="Reynolds N.K."/>
            <person name="Stajich J.E."/>
            <person name="Barry K."/>
            <person name="Grigoriev I.V."/>
            <person name="Crous P."/>
            <person name="Smith M.E."/>
        </authorList>
    </citation>
    <scope>NUCLEOTIDE SEQUENCE</scope>
    <source>
        <strain evidence="1">RSA 2271</strain>
    </source>
</reference>
<organism evidence="1 2">
    <name type="scientific">Spiromyces aspiralis</name>
    <dbReference type="NCBI Taxonomy" id="68401"/>
    <lineage>
        <taxon>Eukaryota</taxon>
        <taxon>Fungi</taxon>
        <taxon>Fungi incertae sedis</taxon>
        <taxon>Zoopagomycota</taxon>
        <taxon>Kickxellomycotina</taxon>
        <taxon>Kickxellomycetes</taxon>
        <taxon>Kickxellales</taxon>
        <taxon>Kickxellaceae</taxon>
        <taxon>Spiromyces</taxon>
    </lineage>
</organism>
<protein>
    <submittedName>
        <fullName evidence="1">Uncharacterized protein</fullName>
    </submittedName>
</protein>
<feature type="non-terminal residue" evidence="1">
    <location>
        <position position="590"/>
    </location>
</feature>
<evidence type="ECO:0000313" key="2">
    <source>
        <dbReference type="Proteomes" id="UP001145114"/>
    </source>
</evidence>
<evidence type="ECO:0000313" key="1">
    <source>
        <dbReference type="EMBL" id="KAJ1673928.1"/>
    </source>
</evidence>
<dbReference type="Proteomes" id="UP001145114">
    <property type="component" value="Unassembled WGS sequence"/>
</dbReference>
<accession>A0ACC1HFP2</accession>
<sequence>MKVIPTDIFAATAPVPGEGDTMLPVCQDQMSNREIAVTEITQPQPLGAVPGATSVLETGVAIQQAGEEGTQEAAFEDRPGSSDGDYETNFTLEESDYPSGTALVTKPGEDQVHSVEGAELTEGKEREEGNAQEVPHAKLLTEPGTTTFKEAGEGGTSTQRELSDQDHEPPKILPRERSLAEESGEGKEPEPGLETSDPIKPQVVTSEQDKGSEGEQSADIPTQEPGESPEQRSQTGPEPEVESEPASNTNPQPSQASSPKDWDKIEQPEVEETEFREARLVTKDEEAAGSNQAPTGDHIAPVTVQEADDSSAEPEVQAEKPEGPETAADSGNKDPSVDKHDAPVEVSEMKSEPTEAYPKPEEPPAEIEEAESESSPESIELQPVESGVSSEPSEIGSSEQSDQDDETTMGGDSSEMPDISEWSEDERNENAVVSEAADDGMESEDIGEGLKGEGNVDSMDADESMLEIQADGTVKKDIGFMDLGLGSKDDEDKPAEKKSTGGFFSYAFDQSAGPPTTVAANAVGNETSSTPGPSASKSNLFRPAQLSFGGLPTWGTAKPAEGGGTANTSFTSTVPPAFSSVPAFGQTSFP</sequence>
<dbReference type="EMBL" id="JAMZIH010006429">
    <property type="protein sequence ID" value="KAJ1673928.1"/>
    <property type="molecule type" value="Genomic_DNA"/>
</dbReference>